<dbReference type="SUPFAM" id="SSF143422">
    <property type="entry name" value="Transposase IS200-like"/>
    <property type="match status" value="1"/>
</dbReference>
<evidence type="ECO:0000259" key="1">
    <source>
        <dbReference type="SMART" id="SM01321"/>
    </source>
</evidence>
<comment type="caution">
    <text evidence="2">The sequence shown here is derived from an EMBL/GenBank/DDBJ whole genome shotgun (WGS) entry which is preliminary data.</text>
</comment>
<dbReference type="PANTHER" id="PTHR36966">
    <property type="entry name" value="REP-ASSOCIATED TYROSINE TRANSPOSASE"/>
    <property type="match status" value="1"/>
</dbReference>
<feature type="domain" description="Transposase IS200-like" evidence="1">
    <location>
        <begin position="22"/>
        <end position="180"/>
    </location>
</feature>
<organism evidence="2 3">
    <name type="scientific">Fulvivirga kasyanovii</name>
    <dbReference type="NCBI Taxonomy" id="396812"/>
    <lineage>
        <taxon>Bacteria</taxon>
        <taxon>Pseudomonadati</taxon>
        <taxon>Bacteroidota</taxon>
        <taxon>Cytophagia</taxon>
        <taxon>Cytophagales</taxon>
        <taxon>Fulvivirgaceae</taxon>
        <taxon>Fulvivirga</taxon>
    </lineage>
</organism>
<dbReference type="InterPro" id="IPR002686">
    <property type="entry name" value="Transposase_17"/>
</dbReference>
<protein>
    <recommendedName>
        <fullName evidence="1">Transposase IS200-like domain-containing protein</fullName>
    </recommendedName>
</protein>
<dbReference type="InterPro" id="IPR036515">
    <property type="entry name" value="Transposase_17_sf"/>
</dbReference>
<keyword evidence="3" id="KW-1185">Reference proteome</keyword>
<evidence type="ECO:0000313" key="3">
    <source>
        <dbReference type="Proteomes" id="UP000798808"/>
    </source>
</evidence>
<dbReference type="EMBL" id="SMLW01000602">
    <property type="protein sequence ID" value="MTI26868.1"/>
    <property type="molecule type" value="Genomic_DNA"/>
</dbReference>
<dbReference type="PANTHER" id="PTHR36966:SF1">
    <property type="entry name" value="REP-ASSOCIATED TYROSINE TRANSPOSASE"/>
    <property type="match status" value="1"/>
</dbReference>
<name>A0ABW9RUE7_9BACT</name>
<evidence type="ECO:0000313" key="2">
    <source>
        <dbReference type="EMBL" id="MTI26868.1"/>
    </source>
</evidence>
<sequence>MADLYKNKYRIASTRLPGWDYGWNAAYFVTICTKNRTHWFGRIVKTKDLNSQQMQLSEMGQIANRCWLEIPEHFPFVKLGNHVVMPNHVHGIIIIDKPDMDSVGAQNFAPLQNPYTITTPKNKFGPQSQNLASIVRGFKIGVTKNSRLINQNFAWQSRYHDHIIRNQRSFDNISQYIIDNPLKWKEDRFYTL</sequence>
<gene>
    <name evidence="2" type="ORF">E1163_18070</name>
</gene>
<dbReference type="Gene3D" id="3.30.70.1290">
    <property type="entry name" value="Transposase IS200-like"/>
    <property type="match status" value="1"/>
</dbReference>
<dbReference type="SMART" id="SM01321">
    <property type="entry name" value="Y1_Tnp"/>
    <property type="match status" value="1"/>
</dbReference>
<reference evidence="2 3" key="1">
    <citation type="submission" date="2019-02" db="EMBL/GenBank/DDBJ databases">
        <authorList>
            <person name="Goldberg S.R."/>
            <person name="Haltli B.A."/>
            <person name="Correa H."/>
            <person name="Russell K.G."/>
        </authorList>
    </citation>
    <scope>NUCLEOTIDE SEQUENCE [LARGE SCALE GENOMIC DNA]</scope>
    <source>
        <strain evidence="2 3">JCM 16186</strain>
    </source>
</reference>
<proteinExistence type="predicted"/>
<accession>A0ABW9RUE7</accession>
<dbReference type="RefSeq" id="WP_155173877.1">
    <property type="nucleotide sequence ID" value="NZ_BAAAFL010000004.1"/>
</dbReference>
<dbReference type="Proteomes" id="UP000798808">
    <property type="component" value="Unassembled WGS sequence"/>
</dbReference>
<dbReference type="InterPro" id="IPR052715">
    <property type="entry name" value="RAYT_transposase"/>
</dbReference>